<organism evidence="8 9">
    <name type="scientific">Rubinisphaera italica</name>
    <dbReference type="NCBI Taxonomy" id="2527969"/>
    <lineage>
        <taxon>Bacteria</taxon>
        <taxon>Pseudomonadati</taxon>
        <taxon>Planctomycetota</taxon>
        <taxon>Planctomycetia</taxon>
        <taxon>Planctomycetales</taxon>
        <taxon>Planctomycetaceae</taxon>
        <taxon>Rubinisphaera</taxon>
    </lineage>
</organism>
<evidence type="ECO:0000256" key="3">
    <source>
        <dbReference type="ARBA" id="ARBA00012929"/>
    </source>
</evidence>
<dbReference type="GO" id="GO:0005829">
    <property type="term" value="C:cytosol"/>
    <property type="evidence" value="ECO:0007669"/>
    <property type="project" value="TreeGrafter"/>
</dbReference>
<evidence type="ECO:0000256" key="1">
    <source>
        <dbReference type="ARBA" id="ARBA00004781"/>
    </source>
</evidence>
<evidence type="ECO:0000313" key="8">
    <source>
        <dbReference type="EMBL" id="TWT60437.1"/>
    </source>
</evidence>
<dbReference type="Proteomes" id="UP000316095">
    <property type="component" value="Unassembled WGS sequence"/>
</dbReference>
<accession>A0A5C5XBB2</accession>
<evidence type="ECO:0000256" key="2">
    <source>
        <dbReference type="ARBA" id="ARBA00010944"/>
    </source>
</evidence>
<evidence type="ECO:0000256" key="4">
    <source>
        <dbReference type="ARBA" id="ARBA00017099"/>
    </source>
</evidence>
<comment type="catalytic activity">
    <reaction evidence="5">
        <text>dTDP-beta-L-rhamnose + NADP(+) = dTDP-4-dehydro-beta-L-rhamnose + NADPH + H(+)</text>
        <dbReference type="Rhea" id="RHEA:21796"/>
        <dbReference type="ChEBI" id="CHEBI:15378"/>
        <dbReference type="ChEBI" id="CHEBI:57510"/>
        <dbReference type="ChEBI" id="CHEBI:57783"/>
        <dbReference type="ChEBI" id="CHEBI:58349"/>
        <dbReference type="ChEBI" id="CHEBI:62830"/>
        <dbReference type="EC" id="1.1.1.133"/>
    </reaction>
</comment>
<keyword evidence="9" id="KW-1185">Reference proteome</keyword>
<proteinExistence type="inferred from homology"/>
<evidence type="ECO:0000313" key="9">
    <source>
        <dbReference type="Proteomes" id="UP000316095"/>
    </source>
</evidence>
<dbReference type="CDD" id="cd05254">
    <property type="entry name" value="dTDP_HR_like_SDR_e"/>
    <property type="match status" value="1"/>
</dbReference>
<dbReference type="PANTHER" id="PTHR10491:SF4">
    <property type="entry name" value="METHIONINE ADENOSYLTRANSFERASE 2 SUBUNIT BETA"/>
    <property type="match status" value="1"/>
</dbReference>
<comment type="similarity">
    <text evidence="2 6">Belongs to the dTDP-4-dehydrorhamnose reductase family.</text>
</comment>
<comment type="pathway">
    <text evidence="1 6">Carbohydrate biosynthesis; dTDP-L-rhamnose biosynthesis.</text>
</comment>
<feature type="domain" description="RmlD-like substrate binding" evidence="7">
    <location>
        <begin position="36"/>
        <end position="224"/>
    </location>
</feature>
<name>A0A5C5XBB2_9PLAN</name>
<dbReference type="PANTHER" id="PTHR10491">
    <property type="entry name" value="DTDP-4-DEHYDRORHAMNOSE REDUCTASE"/>
    <property type="match status" value="1"/>
</dbReference>
<dbReference type="SUPFAM" id="SSF51735">
    <property type="entry name" value="NAD(P)-binding Rossmann-fold domains"/>
    <property type="match status" value="1"/>
</dbReference>
<keyword evidence="6 8" id="KW-0560">Oxidoreductase</keyword>
<dbReference type="UniPathway" id="UPA00124"/>
<evidence type="ECO:0000256" key="6">
    <source>
        <dbReference type="RuleBase" id="RU364082"/>
    </source>
</evidence>
<dbReference type="InterPro" id="IPR029903">
    <property type="entry name" value="RmlD-like-bd"/>
</dbReference>
<dbReference type="AlphaFoldDB" id="A0A5C5XBB2"/>
<comment type="caution">
    <text evidence="8">The sequence shown here is derived from an EMBL/GenBank/DDBJ whole genome shotgun (WGS) entry which is preliminary data.</text>
</comment>
<evidence type="ECO:0000259" key="7">
    <source>
        <dbReference type="Pfam" id="PF04321"/>
    </source>
</evidence>
<reference evidence="8 9" key="1">
    <citation type="submission" date="2019-02" db="EMBL/GenBank/DDBJ databases">
        <title>Deep-cultivation of Planctomycetes and their phenomic and genomic characterization uncovers novel biology.</title>
        <authorList>
            <person name="Wiegand S."/>
            <person name="Jogler M."/>
            <person name="Boedeker C."/>
            <person name="Pinto D."/>
            <person name="Vollmers J."/>
            <person name="Rivas-Marin E."/>
            <person name="Kohn T."/>
            <person name="Peeters S.H."/>
            <person name="Heuer A."/>
            <person name="Rast P."/>
            <person name="Oberbeckmann S."/>
            <person name="Bunk B."/>
            <person name="Jeske O."/>
            <person name="Meyerdierks A."/>
            <person name="Storesund J.E."/>
            <person name="Kallscheuer N."/>
            <person name="Luecker S."/>
            <person name="Lage O.M."/>
            <person name="Pohl T."/>
            <person name="Merkel B.J."/>
            <person name="Hornburger P."/>
            <person name="Mueller R.-W."/>
            <person name="Bruemmer F."/>
            <person name="Labrenz M."/>
            <person name="Spormann A.M."/>
            <person name="Op Den Camp H."/>
            <person name="Overmann J."/>
            <person name="Amann R."/>
            <person name="Jetten M.S.M."/>
            <person name="Mascher T."/>
            <person name="Medema M.H."/>
            <person name="Devos D.P."/>
            <person name="Kaster A.-K."/>
            <person name="Ovreas L."/>
            <person name="Rohde M."/>
            <person name="Galperin M.Y."/>
            <person name="Jogler C."/>
        </authorList>
    </citation>
    <scope>NUCLEOTIDE SEQUENCE [LARGE SCALE GENOMIC DNA]</scope>
    <source>
        <strain evidence="8 9">Pan54</strain>
    </source>
</reference>
<keyword evidence="6" id="KW-0521">NADP</keyword>
<dbReference type="InterPro" id="IPR036291">
    <property type="entry name" value="NAD(P)-bd_dom_sf"/>
</dbReference>
<dbReference type="GO" id="GO:0008831">
    <property type="term" value="F:dTDP-4-dehydrorhamnose reductase activity"/>
    <property type="evidence" value="ECO:0007669"/>
    <property type="project" value="UniProtKB-EC"/>
</dbReference>
<dbReference type="Pfam" id="PF04321">
    <property type="entry name" value="RmlD_sub_bind"/>
    <property type="match status" value="1"/>
</dbReference>
<dbReference type="GO" id="GO:0019305">
    <property type="term" value="P:dTDP-rhamnose biosynthetic process"/>
    <property type="evidence" value="ECO:0007669"/>
    <property type="project" value="UniProtKB-UniPathway"/>
</dbReference>
<evidence type="ECO:0000256" key="5">
    <source>
        <dbReference type="ARBA" id="ARBA00048200"/>
    </source>
</evidence>
<protein>
    <recommendedName>
        <fullName evidence="4 6">dTDP-4-dehydrorhamnose reductase</fullName>
        <ecNumber evidence="3 6">1.1.1.133</ecNumber>
    </recommendedName>
</protein>
<dbReference type="Gene3D" id="3.40.50.720">
    <property type="entry name" value="NAD(P)-binding Rossmann-like Domain"/>
    <property type="match status" value="1"/>
</dbReference>
<dbReference type="EMBL" id="SJPG01000001">
    <property type="protein sequence ID" value="TWT60437.1"/>
    <property type="molecule type" value="Genomic_DNA"/>
</dbReference>
<sequence length="278" mass="32172">MLGHALVRKWHRKYDLAVTTRLCKEEALQLLNVPEDNVEIYDYIDVNEIDRIEEIVSQVLPKNVINCVGIVKQDDLSSKAIPSIRINSLFPHLLYSICEKYNSRLIQISTDCVFSGSKKRPYAELDIPDPIDLYGRSKLLGEIQERGLTLRTSIIGKELIHKRGLLEWFFLQEGQTVKGYKNALFSGFTTTEFANVLSLIIDKYYDMNGVWHVSSNPISKYELLVLINRIFQLNVTVESDAEYFCDRRLCSDKFQKATRYIPPGWNEMLQVIKDEIDK</sequence>
<gene>
    <name evidence="8" type="primary">strL</name>
    <name evidence="8" type="ORF">Pan54_11510</name>
</gene>
<dbReference type="EC" id="1.1.1.133" evidence="3 6"/>
<comment type="function">
    <text evidence="6">Catalyzes the reduction of dTDP-6-deoxy-L-lyxo-4-hexulose to yield dTDP-L-rhamnose.</text>
</comment>
<dbReference type="InterPro" id="IPR005913">
    <property type="entry name" value="dTDP_dehydrorham_reduct"/>
</dbReference>